<evidence type="ECO:0000256" key="3">
    <source>
        <dbReference type="ARBA" id="ARBA00023027"/>
    </source>
</evidence>
<dbReference type="NCBIfam" id="NF000940">
    <property type="entry name" value="PRK00094.1-2"/>
    <property type="match status" value="1"/>
</dbReference>
<dbReference type="InterPro" id="IPR036291">
    <property type="entry name" value="NAD(P)-bd_dom_sf"/>
</dbReference>
<dbReference type="SUPFAM" id="SSF51735">
    <property type="entry name" value="NAD(P)-binding Rossmann-fold domains"/>
    <property type="match status" value="1"/>
</dbReference>
<dbReference type="PIRSF" id="PIRSF000114">
    <property type="entry name" value="Glycerol-3-P_dh"/>
    <property type="match status" value="1"/>
</dbReference>
<dbReference type="Pfam" id="PF07479">
    <property type="entry name" value="NAD_Gly3P_dh_C"/>
    <property type="match status" value="1"/>
</dbReference>
<dbReference type="SUPFAM" id="SSF48179">
    <property type="entry name" value="6-phosphogluconate dehydrogenase C-terminal domain-like"/>
    <property type="match status" value="1"/>
</dbReference>
<dbReference type="InterPro" id="IPR006168">
    <property type="entry name" value="G3P_DH_NAD-dep"/>
</dbReference>
<dbReference type="HAMAP" id="MF_00394">
    <property type="entry name" value="NAD_Glyc3P_dehydrog"/>
    <property type="match status" value="1"/>
</dbReference>
<feature type="domain" description="Glycerol-3-phosphate dehydrogenase NAD-dependent C-terminal" evidence="5">
    <location>
        <begin position="172"/>
        <end position="312"/>
    </location>
</feature>
<evidence type="ECO:0000259" key="5">
    <source>
        <dbReference type="Pfam" id="PF07479"/>
    </source>
</evidence>
<dbReference type="Gene3D" id="3.40.50.720">
    <property type="entry name" value="NAD(P)-binding Rossmann-like Domain"/>
    <property type="match status" value="1"/>
</dbReference>
<evidence type="ECO:0000313" key="6">
    <source>
        <dbReference type="EMBL" id="SFV86150.1"/>
    </source>
</evidence>
<dbReference type="PRINTS" id="PR00077">
    <property type="entry name" value="GPDHDRGNASE"/>
</dbReference>
<feature type="domain" description="Glycerol-3-phosphate dehydrogenase NAD-dependent N-terminal" evidence="4">
    <location>
        <begin position="5"/>
        <end position="152"/>
    </location>
</feature>
<dbReference type="GO" id="GO:0047952">
    <property type="term" value="F:glycerol-3-phosphate dehydrogenase [NAD(P)+] activity"/>
    <property type="evidence" value="ECO:0007669"/>
    <property type="project" value="UniProtKB-EC"/>
</dbReference>
<dbReference type="FunFam" id="1.10.1040.10:FF:000001">
    <property type="entry name" value="Glycerol-3-phosphate dehydrogenase [NAD(P)+]"/>
    <property type="match status" value="1"/>
</dbReference>
<dbReference type="PROSITE" id="PS00957">
    <property type="entry name" value="NAD_G3PDH"/>
    <property type="match status" value="1"/>
</dbReference>
<evidence type="ECO:0000313" key="7">
    <source>
        <dbReference type="EMBL" id="SFV89241.1"/>
    </source>
</evidence>
<dbReference type="Pfam" id="PF01210">
    <property type="entry name" value="NAD_Gly3P_dh_N"/>
    <property type="match status" value="1"/>
</dbReference>
<dbReference type="GO" id="GO:0005829">
    <property type="term" value="C:cytosol"/>
    <property type="evidence" value="ECO:0007669"/>
    <property type="project" value="TreeGrafter"/>
</dbReference>
<dbReference type="GO" id="GO:0046168">
    <property type="term" value="P:glycerol-3-phosphate catabolic process"/>
    <property type="evidence" value="ECO:0007669"/>
    <property type="project" value="InterPro"/>
</dbReference>
<dbReference type="InterPro" id="IPR006109">
    <property type="entry name" value="G3P_DH_NAD-dep_C"/>
</dbReference>
<accession>A0A1W1E5U7</accession>
<evidence type="ECO:0000259" key="4">
    <source>
        <dbReference type="Pfam" id="PF01210"/>
    </source>
</evidence>
<proteinExistence type="inferred from homology"/>
<dbReference type="PANTHER" id="PTHR11728:SF1">
    <property type="entry name" value="GLYCEROL-3-PHOSPHATE DEHYDROGENASE [NAD(+)] 2, CHLOROPLASTIC"/>
    <property type="match status" value="1"/>
</dbReference>
<dbReference type="GO" id="GO:0051287">
    <property type="term" value="F:NAD binding"/>
    <property type="evidence" value="ECO:0007669"/>
    <property type="project" value="InterPro"/>
</dbReference>
<keyword evidence="2 7" id="KW-0560">Oxidoreductase</keyword>
<dbReference type="EMBL" id="FPHY01000060">
    <property type="protein sequence ID" value="SFV86150.1"/>
    <property type="molecule type" value="Genomic_DNA"/>
</dbReference>
<dbReference type="InterPro" id="IPR013328">
    <property type="entry name" value="6PGD_dom2"/>
</dbReference>
<dbReference type="GO" id="GO:0005975">
    <property type="term" value="P:carbohydrate metabolic process"/>
    <property type="evidence" value="ECO:0007669"/>
    <property type="project" value="InterPro"/>
</dbReference>
<dbReference type="EC" id="1.1.1.94" evidence="7"/>
<evidence type="ECO:0000256" key="2">
    <source>
        <dbReference type="ARBA" id="ARBA00023002"/>
    </source>
</evidence>
<dbReference type="EMBL" id="FPHZ01000215">
    <property type="protein sequence ID" value="SFV89241.1"/>
    <property type="molecule type" value="Genomic_DNA"/>
</dbReference>
<reference evidence="7" key="1">
    <citation type="submission" date="2016-10" db="EMBL/GenBank/DDBJ databases">
        <authorList>
            <person name="de Groot N.N."/>
        </authorList>
    </citation>
    <scope>NUCLEOTIDE SEQUENCE</scope>
</reference>
<dbReference type="PANTHER" id="PTHR11728">
    <property type="entry name" value="GLYCEROL-3-PHOSPHATE DEHYDROGENASE"/>
    <property type="match status" value="1"/>
</dbReference>
<comment type="similarity">
    <text evidence="1">Belongs to the NAD-dependent glycerol-3-phosphate dehydrogenase family.</text>
</comment>
<dbReference type="NCBIfam" id="NF000942">
    <property type="entry name" value="PRK00094.1-4"/>
    <property type="match status" value="1"/>
</dbReference>
<protein>
    <submittedName>
        <fullName evidence="7">Glycerol-3-phosphate dehydrogenase [NAD(P)+]</fullName>
        <ecNumber evidence="7">1.1.1.94</ecNumber>
    </submittedName>
</protein>
<sequence>MTNLSIIGAGAWGSALSIALSDNFDTIYLHTHTQEEVASLQPQHPALSVNYTDNVELTFDLSKIQHADGVLIAVPSIGFSATLKAIKPFLTDQPIAWVTKGFDTNADCFLHQSFESILCTYSPCVISGPSFALEVANCKPTALVVASKDKKMQDYWAQAFNANALRAYTNDDVIGVEVGGSVKNILAIASGIASGLGYGANTQAALITRGLAEMIRLGVALGAQPATFNGLSGLGDLVLTCSDDLSRNRRFGKQLANNQSAEQALKNVGATVEGANTLALVLSIAQKNNIEMPICEQVAQVINGKSTPTEAVNYLMSRVQIQE</sequence>
<evidence type="ECO:0000256" key="1">
    <source>
        <dbReference type="ARBA" id="ARBA00011009"/>
    </source>
</evidence>
<dbReference type="AlphaFoldDB" id="A0A1W1E5U7"/>
<keyword evidence="3" id="KW-0520">NAD</keyword>
<name>A0A1W1E5U7_9ZZZZ</name>
<dbReference type="InterPro" id="IPR011128">
    <property type="entry name" value="G3P_DH_NAD-dep_N"/>
</dbReference>
<dbReference type="InterPro" id="IPR008927">
    <property type="entry name" value="6-PGluconate_DH-like_C_sf"/>
</dbReference>
<dbReference type="Gene3D" id="1.10.1040.10">
    <property type="entry name" value="N-(1-d-carboxylethyl)-l-norvaline Dehydrogenase, domain 2"/>
    <property type="match status" value="1"/>
</dbReference>
<organism evidence="7">
    <name type="scientific">hydrothermal vent metagenome</name>
    <dbReference type="NCBI Taxonomy" id="652676"/>
    <lineage>
        <taxon>unclassified sequences</taxon>
        <taxon>metagenomes</taxon>
        <taxon>ecological metagenomes</taxon>
    </lineage>
</organism>
<gene>
    <name evidence="6" type="ORF">MNB_SUP05-SYMBIONT-4-1280</name>
    <name evidence="7" type="ORF">MNB_SUP05-SYMBIONT-5-1402</name>
</gene>